<dbReference type="Pfam" id="PF00293">
    <property type="entry name" value="NUDIX"/>
    <property type="match status" value="1"/>
</dbReference>
<keyword evidence="3" id="KW-0460">Magnesium</keyword>
<dbReference type="Gene3D" id="2.20.70.10">
    <property type="match status" value="1"/>
</dbReference>
<evidence type="ECO:0000256" key="2">
    <source>
        <dbReference type="ARBA" id="ARBA00022801"/>
    </source>
</evidence>
<dbReference type="Pfam" id="PF14803">
    <property type="entry name" value="Zn_ribbon_Nudix"/>
    <property type="match status" value="1"/>
</dbReference>
<dbReference type="PANTHER" id="PTHR43222:SF2">
    <property type="entry name" value="NUDIX HYDROLASE 23, CHLOROPLASTIC"/>
    <property type="match status" value="1"/>
</dbReference>
<evidence type="ECO:0000256" key="1">
    <source>
        <dbReference type="ARBA" id="ARBA00001946"/>
    </source>
</evidence>
<proteinExistence type="predicted"/>
<dbReference type="InterPro" id="IPR020476">
    <property type="entry name" value="Nudix_hydrolase"/>
</dbReference>
<dbReference type="PRINTS" id="PR00502">
    <property type="entry name" value="NUDIXFAMILY"/>
</dbReference>
<evidence type="ECO:0000313" key="5">
    <source>
        <dbReference type="EMBL" id="MBE9395930.1"/>
    </source>
</evidence>
<dbReference type="PANTHER" id="PTHR43222">
    <property type="entry name" value="NUDIX HYDROLASE 23"/>
    <property type="match status" value="1"/>
</dbReference>
<dbReference type="SUPFAM" id="SSF55811">
    <property type="entry name" value="Nudix"/>
    <property type="match status" value="1"/>
</dbReference>
<gene>
    <name evidence="5" type="ORF">IOQ59_01510</name>
</gene>
<dbReference type="AlphaFoldDB" id="A0A8J7K4R8"/>
<reference evidence="5" key="1">
    <citation type="submission" date="2020-10" db="EMBL/GenBank/DDBJ databases">
        <title>Bacterium isolated from coastal waters sediment.</title>
        <authorList>
            <person name="Chen R.-J."/>
            <person name="Lu D.-C."/>
            <person name="Zhu K.-L."/>
            <person name="Du Z.-J."/>
        </authorList>
    </citation>
    <scope>NUCLEOTIDE SEQUENCE</scope>
    <source>
        <strain evidence="5">N1Y112</strain>
    </source>
</reference>
<dbReference type="CDD" id="cd04511">
    <property type="entry name" value="NUDIX_Hydrolase"/>
    <property type="match status" value="1"/>
</dbReference>
<organism evidence="5 6">
    <name type="scientific">Pontibacterium sinense</name>
    <dbReference type="NCBI Taxonomy" id="2781979"/>
    <lineage>
        <taxon>Bacteria</taxon>
        <taxon>Pseudomonadati</taxon>
        <taxon>Pseudomonadota</taxon>
        <taxon>Gammaproteobacteria</taxon>
        <taxon>Oceanospirillales</taxon>
        <taxon>Oceanospirillaceae</taxon>
        <taxon>Pontibacterium</taxon>
    </lineage>
</organism>
<accession>A0A8J7K4R8</accession>
<evidence type="ECO:0000259" key="4">
    <source>
        <dbReference type="PROSITE" id="PS51462"/>
    </source>
</evidence>
<dbReference type="PROSITE" id="PS51462">
    <property type="entry name" value="NUDIX"/>
    <property type="match status" value="1"/>
</dbReference>
<keyword evidence="6" id="KW-1185">Reference proteome</keyword>
<evidence type="ECO:0000313" key="6">
    <source>
        <dbReference type="Proteomes" id="UP000640333"/>
    </source>
</evidence>
<dbReference type="GO" id="GO:0016787">
    <property type="term" value="F:hydrolase activity"/>
    <property type="evidence" value="ECO:0007669"/>
    <property type="project" value="UniProtKB-KW"/>
</dbReference>
<dbReference type="RefSeq" id="WP_193951482.1">
    <property type="nucleotide sequence ID" value="NZ_JADEYS010000001.1"/>
</dbReference>
<name>A0A8J7K4R8_9GAMM</name>
<comment type="cofactor">
    <cofactor evidence="1">
        <name>Mg(2+)</name>
        <dbReference type="ChEBI" id="CHEBI:18420"/>
    </cofactor>
</comment>
<evidence type="ECO:0000256" key="3">
    <source>
        <dbReference type="ARBA" id="ARBA00022842"/>
    </source>
</evidence>
<dbReference type="Proteomes" id="UP000640333">
    <property type="component" value="Unassembled WGS sequence"/>
</dbReference>
<comment type="caution">
    <text evidence="5">The sequence shown here is derived from an EMBL/GenBank/DDBJ whole genome shotgun (WGS) entry which is preliminary data.</text>
</comment>
<feature type="domain" description="Nudix hydrolase" evidence="4">
    <location>
        <begin position="36"/>
        <end position="159"/>
    </location>
</feature>
<dbReference type="InterPro" id="IPR015797">
    <property type="entry name" value="NUDIX_hydrolase-like_dom_sf"/>
</dbReference>
<dbReference type="Gene3D" id="3.90.79.10">
    <property type="entry name" value="Nucleoside Triphosphate Pyrophosphohydrolase"/>
    <property type="match status" value="1"/>
</dbReference>
<keyword evidence="2 5" id="KW-0378">Hydrolase</keyword>
<dbReference type="EMBL" id="JADEYS010000001">
    <property type="protein sequence ID" value="MBE9395930.1"/>
    <property type="molecule type" value="Genomic_DNA"/>
</dbReference>
<sequence length="193" mass="22015">MNFCSHCGNSVHIAIPEGDNRPRHICDGCGTIHYQNPRIIAGCLPVYEDKVLLCRRAIEPRLGYWTLPAGFMENGESTEQAALRETYEEAFAEVKIESLYTVTSILHVNQVQMFYLARMDKPEYAISSESLEVELFSEDDIPWDELAFQTIRNALKLYFADRQTGLYPLRHISLDASDTQKFRTECHDSSAAD</sequence>
<dbReference type="InterPro" id="IPR029401">
    <property type="entry name" value="Nudix_N"/>
</dbReference>
<protein>
    <submittedName>
        <fullName evidence="5">NUDIX hydrolase</fullName>
    </submittedName>
</protein>
<dbReference type="InterPro" id="IPR000086">
    <property type="entry name" value="NUDIX_hydrolase_dom"/>
</dbReference>